<sequence>MKSLNRRVWFATLLCASLFFATSAMARTQWTVNCFYNDGTYWSGQTTDYSVMQGMLQHCKDDGGRGANITYVNR</sequence>
<evidence type="ECO:0000256" key="1">
    <source>
        <dbReference type="SAM" id="SignalP"/>
    </source>
</evidence>
<keyword evidence="1" id="KW-0732">Signal</keyword>
<dbReference type="Proteomes" id="UP000295724">
    <property type="component" value="Unassembled WGS sequence"/>
</dbReference>
<feature type="signal peptide" evidence="1">
    <location>
        <begin position="1"/>
        <end position="26"/>
    </location>
</feature>
<feature type="chain" id="PRO_5021031926" description="Secreted protein" evidence="1">
    <location>
        <begin position="27"/>
        <end position="74"/>
    </location>
</feature>
<protein>
    <recommendedName>
        <fullName evidence="4">Secreted protein</fullName>
    </recommendedName>
</protein>
<organism evidence="2 3">
    <name type="scientific">Marinicella litoralis</name>
    <dbReference type="NCBI Taxonomy" id="644220"/>
    <lineage>
        <taxon>Bacteria</taxon>
        <taxon>Pseudomonadati</taxon>
        <taxon>Pseudomonadota</taxon>
        <taxon>Gammaproteobacteria</taxon>
        <taxon>Lysobacterales</taxon>
        <taxon>Marinicellaceae</taxon>
        <taxon>Marinicella</taxon>
    </lineage>
</organism>
<accession>A0A4R6XDM5</accession>
<keyword evidence="3" id="KW-1185">Reference proteome</keyword>
<dbReference type="AlphaFoldDB" id="A0A4R6XDM5"/>
<evidence type="ECO:0000313" key="3">
    <source>
        <dbReference type="Proteomes" id="UP000295724"/>
    </source>
</evidence>
<comment type="caution">
    <text evidence="2">The sequence shown here is derived from an EMBL/GenBank/DDBJ whole genome shotgun (WGS) entry which is preliminary data.</text>
</comment>
<name>A0A4R6XDM5_9GAMM</name>
<evidence type="ECO:0008006" key="4">
    <source>
        <dbReference type="Google" id="ProtNLM"/>
    </source>
</evidence>
<proteinExistence type="predicted"/>
<dbReference type="EMBL" id="SNZB01000006">
    <property type="protein sequence ID" value="TDR17415.1"/>
    <property type="molecule type" value="Genomic_DNA"/>
</dbReference>
<gene>
    <name evidence="2" type="ORF">C8D91_2473</name>
</gene>
<dbReference type="RefSeq" id="WP_099018785.1">
    <property type="nucleotide sequence ID" value="NZ_NIHB01000002.1"/>
</dbReference>
<evidence type="ECO:0000313" key="2">
    <source>
        <dbReference type="EMBL" id="TDR17415.1"/>
    </source>
</evidence>
<reference evidence="2 3" key="1">
    <citation type="submission" date="2019-03" db="EMBL/GenBank/DDBJ databases">
        <title>Genomic Encyclopedia of Type Strains, Phase IV (KMG-IV): sequencing the most valuable type-strain genomes for metagenomic binning, comparative biology and taxonomic classification.</title>
        <authorList>
            <person name="Goeker M."/>
        </authorList>
    </citation>
    <scope>NUCLEOTIDE SEQUENCE [LARGE SCALE GENOMIC DNA]</scope>
    <source>
        <strain evidence="2 3">DSM 25488</strain>
    </source>
</reference>